<dbReference type="Pfam" id="PF01822">
    <property type="entry name" value="WSC"/>
    <property type="match status" value="1"/>
</dbReference>
<keyword evidence="4" id="KW-1133">Transmembrane helix</keyword>
<keyword evidence="6" id="KW-0325">Glycoprotein</keyword>
<dbReference type="GO" id="GO:0005886">
    <property type="term" value="C:plasma membrane"/>
    <property type="evidence" value="ECO:0007669"/>
    <property type="project" value="TreeGrafter"/>
</dbReference>
<dbReference type="AlphaFoldDB" id="A0A1I8J2J5"/>
<keyword evidence="2" id="KW-0812">Transmembrane</keyword>
<dbReference type="PANTHER" id="PTHR24269:SF16">
    <property type="entry name" value="PROTEIN SLG1"/>
    <property type="match status" value="1"/>
</dbReference>
<evidence type="ECO:0000256" key="4">
    <source>
        <dbReference type="ARBA" id="ARBA00022989"/>
    </source>
</evidence>
<reference evidence="9" key="1">
    <citation type="submission" date="2016-11" db="UniProtKB">
        <authorList>
            <consortium name="WormBaseParasite"/>
        </authorList>
    </citation>
    <scope>IDENTIFICATION</scope>
</reference>
<dbReference type="InterPro" id="IPR051836">
    <property type="entry name" value="Kremen_rcpt"/>
</dbReference>
<evidence type="ECO:0000256" key="2">
    <source>
        <dbReference type="ARBA" id="ARBA00022692"/>
    </source>
</evidence>
<evidence type="ECO:0000259" key="7">
    <source>
        <dbReference type="PROSITE" id="PS51212"/>
    </source>
</evidence>
<keyword evidence="8" id="KW-1185">Reference proteome</keyword>
<proteinExistence type="predicted"/>
<evidence type="ECO:0000256" key="3">
    <source>
        <dbReference type="ARBA" id="ARBA00022729"/>
    </source>
</evidence>
<feature type="domain" description="WSC" evidence="7">
    <location>
        <begin position="1"/>
        <end position="73"/>
    </location>
</feature>
<dbReference type="WBParaSite" id="maker-uti_cns_0045727-snap-gene-0.10-mRNA-1">
    <property type="protein sequence ID" value="maker-uti_cns_0045727-snap-gene-0.10-mRNA-1"/>
    <property type="gene ID" value="maker-uti_cns_0045727-snap-gene-0.10"/>
</dbReference>
<dbReference type="PANTHER" id="PTHR24269">
    <property type="entry name" value="KREMEN PROTEIN"/>
    <property type="match status" value="1"/>
</dbReference>
<dbReference type="PROSITE" id="PS51212">
    <property type="entry name" value="WSC"/>
    <property type="match status" value="1"/>
</dbReference>
<protein>
    <submittedName>
        <fullName evidence="9">WSC domain-containing protein</fullName>
    </submittedName>
</protein>
<keyword evidence="3" id="KW-0732">Signal</keyword>
<accession>A0A1I8J2J5</accession>
<name>A0A1I8J2J5_9PLAT</name>
<keyword evidence="5" id="KW-0472">Membrane</keyword>
<evidence type="ECO:0000256" key="5">
    <source>
        <dbReference type="ARBA" id="ARBA00023136"/>
    </source>
</evidence>
<evidence type="ECO:0000256" key="6">
    <source>
        <dbReference type="ARBA" id="ARBA00023180"/>
    </source>
</evidence>
<dbReference type="Proteomes" id="UP000095280">
    <property type="component" value="Unplaced"/>
</dbReference>
<comment type="subcellular location">
    <subcellularLocation>
        <location evidence="1">Membrane</location>
        <topology evidence="1">Single-pass membrane protein</topology>
    </subcellularLocation>
</comment>
<organism evidence="8 9">
    <name type="scientific">Macrostomum lignano</name>
    <dbReference type="NCBI Taxonomy" id="282301"/>
    <lineage>
        <taxon>Eukaryota</taxon>
        <taxon>Metazoa</taxon>
        <taxon>Spiralia</taxon>
        <taxon>Lophotrochozoa</taxon>
        <taxon>Platyhelminthes</taxon>
        <taxon>Rhabditophora</taxon>
        <taxon>Macrostomorpha</taxon>
        <taxon>Macrostomida</taxon>
        <taxon>Macrostomidae</taxon>
        <taxon>Macrostomum</taxon>
    </lineage>
</organism>
<evidence type="ECO:0000313" key="9">
    <source>
        <dbReference type="WBParaSite" id="maker-uti_cns_0045727-snap-gene-0.10-mRNA-1"/>
    </source>
</evidence>
<sequence length="105" mass="11647">MMMGSINSPSECVKYCISKGYSYAGLQAAKWCHCGNSFGRHGKVQDSECSMKCPGDNKWTCGNHFRNEVYSSESAQVASCHQITRPMYIGMTVDVHMIKKSIKPA</sequence>
<dbReference type="InterPro" id="IPR002889">
    <property type="entry name" value="WSC_carb-bd"/>
</dbReference>
<evidence type="ECO:0000313" key="8">
    <source>
        <dbReference type="Proteomes" id="UP000095280"/>
    </source>
</evidence>
<evidence type="ECO:0000256" key="1">
    <source>
        <dbReference type="ARBA" id="ARBA00004167"/>
    </source>
</evidence>